<dbReference type="PANTHER" id="PTHR42686">
    <property type="entry name" value="GH17980P-RELATED"/>
    <property type="match status" value="1"/>
</dbReference>
<proteinExistence type="predicted"/>
<dbReference type="Proteomes" id="UP000325787">
    <property type="component" value="Chromosome"/>
</dbReference>
<keyword evidence="3" id="KW-1185">Reference proteome</keyword>
<dbReference type="Pfam" id="PF00248">
    <property type="entry name" value="Aldo_ket_red"/>
    <property type="match status" value="1"/>
</dbReference>
<protein>
    <submittedName>
        <fullName evidence="2">Aldo/keto reductase</fullName>
    </submittedName>
</protein>
<dbReference type="AlphaFoldDB" id="A0A5Q0GSS0"/>
<dbReference type="GO" id="GO:0005829">
    <property type="term" value="C:cytosol"/>
    <property type="evidence" value="ECO:0007669"/>
    <property type="project" value="TreeGrafter"/>
</dbReference>
<organism evidence="2 3">
    <name type="scientific">Saccharothrix syringae</name>
    <name type="common">Nocardiopsis syringae</name>
    <dbReference type="NCBI Taxonomy" id="103733"/>
    <lineage>
        <taxon>Bacteria</taxon>
        <taxon>Bacillati</taxon>
        <taxon>Actinomycetota</taxon>
        <taxon>Actinomycetes</taxon>
        <taxon>Pseudonocardiales</taxon>
        <taxon>Pseudonocardiaceae</taxon>
        <taxon>Saccharothrix</taxon>
    </lineage>
</organism>
<sequence>MNPAAVRGVALSRLGFGGGPIGNLFTAVSDEDAAGALGAAWDAGVRYFDTAPHYGLGLSERRLGRFLRTRPRAEFAVSTKVGRLLEPFDGGGDDLANGFAVPATHRRVWDFGADGVRRSLESSLDRLGLDRVDVVYLHDPDDHWEQAITRGVPALVKLRDEGVVRAIGVGMNQWRMLARFVREADLDVVLLAGRYTLLDRSGAELLELCAERGVAVVAAGVFNSGLLAAPAAGATYDYRAAPPGLVERARRVAGVCGRHGVPVPQAAIAFPRRHPAVASVLVGVRSAEEVRANAAEVDVPPALWEELDRL</sequence>
<dbReference type="EMBL" id="CP034550">
    <property type="protein sequence ID" value="QFZ16412.1"/>
    <property type="molecule type" value="Genomic_DNA"/>
</dbReference>
<feature type="domain" description="NADP-dependent oxidoreductase" evidence="1">
    <location>
        <begin position="13"/>
        <end position="298"/>
    </location>
</feature>
<reference evidence="3" key="1">
    <citation type="journal article" date="2021" name="Curr. Microbiol.">
        <title>Complete genome of nocamycin-producing strain Saccharothrix syringae NRRL B-16468 reveals the biosynthetic potential for secondary metabolites.</title>
        <authorList>
            <person name="Mo X."/>
            <person name="Yang S."/>
        </authorList>
    </citation>
    <scope>NUCLEOTIDE SEQUENCE [LARGE SCALE GENOMIC DNA]</scope>
    <source>
        <strain evidence="3">ATCC 51364 / DSM 43886 / JCM 6844 / KCTC 9398 / NBRC 14523 / NRRL B-16468 / INA 2240</strain>
    </source>
</reference>
<evidence type="ECO:0000313" key="3">
    <source>
        <dbReference type="Proteomes" id="UP000325787"/>
    </source>
</evidence>
<dbReference type="CDD" id="cd19152">
    <property type="entry name" value="AKR_AKR15A"/>
    <property type="match status" value="1"/>
</dbReference>
<dbReference type="SUPFAM" id="SSF51430">
    <property type="entry name" value="NAD(P)-linked oxidoreductase"/>
    <property type="match status" value="1"/>
</dbReference>
<dbReference type="OrthoDB" id="9768851at2"/>
<gene>
    <name evidence="2" type="ORF">EKG83_02075</name>
</gene>
<evidence type="ECO:0000259" key="1">
    <source>
        <dbReference type="Pfam" id="PF00248"/>
    </source>
</evidence>
<dbReference type="Gene3D" id="3.20.20.100">
    <property type="entry name" value="NADP-dependent oxidoreductase domain"/>
    <property type="match status" value="1"/>
</dbReference>
<dbReference type="InterPro" id="IPR020471">
    <property type="entry name" value="AKR"/>
</dbReference>
<dbReference type="GO" id="GO:0016491">
    <property type="term" value="F:oxidoreductase activity"/>
    <property type="evidence" value="ECO:0007669"/>
    <property type="project" value="InterPro"/>
</dbReference>
<evidence type="ECO:0000313" key="2">
    <source>
        <dbReference type="EMBL" id="QFZ16412.1"/>
    </source>
</evidence>
<dbReference type="KEGG" id="ssyi:EKG83_02075"/>
<accession>A0A5Q0GSS0</accession>
<dbReference type="InterPro" id="IPR036812">
    <property type="entry name" value="NAD(P)_OxRdtase_dom_sf"/>
</dbReference>
<name>A0A5Q0GSS0_SACSY</name>
<dbReference type="PANTHER" id="PTHR42686:SF1">
    <property type="entry name" value="GH17980P-RELATED"/>
    <property type="match status" value="1"/>
</dbReference>
<dbReference type="InterPro" id="IPR023210">
    <property type="entry name" value="NADP_OxRdtase_dom"/>
</dbReference>